<reference evidence="1" key="1">
    <citation type="submission" date="2021-01" db="EMBL/GenBank/DDBJ databases">
        <authorList>
            <consortium name="Genoscope - CEA"/>
            <person name="William W."/>
        </authorList>
    </citation>
    <scope>NUCLEOTIDE SEQUENCE</scope>
</reference>
<name>A0A8S1QDB3_9CILI</name>
<accession>A0A8S1QDB3</accession>
<dbReference type="EMBL" id="CAJJDN010000103">
    <property type="protein sequence ID" value="CAD8113386.1"/>
    <property type="molecule type" value="Genomic_DNA"/>
</dbReference>
<dbReference type="Proteomes" id="UP000692954">
    <property type="component" value="Unassembled WGS sequence"/>
</dbReference>
<gene>
    <name evidence="1" type="ORF">PSON_ATCC_30995.1.T1030095</name>
</gene>
<protein>
    <submittedName>
        <fullName evidence="1">Uncharacterized protein</fullName>
    </submittedName>
</protein>
<comment type="caution">
    <text evidence="1">The sequence shown here is derived from an EMBL/GenBank/DDBJ whole genome shotgun (WGS) entry which is preliminary data.</text>
</comment>
<evidence type="ECO:0000313" key="1">
    <source>
        <dbReference type="EMBL" id="CAD8113386.1"/>
    </source>
</evidence>
<proteinExistence type="predicted"/>
<sequence length="253" mass="29702">MFPFFQINPIMNAQEQAKLLSKKVETYYLDLKNQLLIFQTLKLQFNFYLILLTFLQNDLSTKKILIKFHQSYLDKFQNNIHLEMVQLADKVQIKKQWWLVTYDQLNDLQIEIDTRVENQVNIFKAQPISATDLVQLISFHLSQTFKGANISLSGQNMIAEEKTSESKGQRFINCEPSKNGVYKFGFKVIKYGGWIEIGVCQGDIIASSNYKFNYTNIGHGYTFIKQMQIIFNIQQWLLMVSLVERFKFSIQIF</sequence>
<organism evidence="1 2">
    <name type="scientific">Paramecium sonneborni</name>
    <dbReference type="NCBI Taxonomy" id="65129"/>
    <lineage>
        <taxon>Eukaryota</taxon>
        <taxon>Sar</taxon>
        <taxon>Alveolata</taxon>
        <taxon>Ciliophora</taxon>
        <taxon>Intramacronucleata</taxon>
        <taxon>Oligohymenophorea</taxon>
        <taxon>Peniculida</taxon>
        <taxon>Parameciidae</taxon>
        <taxon>Paramecium</taxon>
    </lineage>
</organism>
<dbReference type="AlphaFoldDB" id="A0A8S1QDB3"/>
<evidence type="ECO:0000313" key="2">
    <source>
        <dbReference type="Proteomes" id="UP000692954"/>
    </source>
</evidence>
<keyword evidence="2" id="KW-1185">Reference proteome</keyword>